<organism evidence="3">
    <name type="scientific">Timema shepardi</name>
    <name type="common">Walking stick</name>
    <dbReference type="NCBI Taxonomy" id="629360"/>
    <lineage>
        <taxon>Eukaryota</taxon>
        <taxon>Metazoa</taxon>
        <taxon>Ecdysozoa</taxon>
        <taxon>Arthropoda</taxon>
        <taxon>Hexapoda</taxon>
        <taxon>Insecta</taxon>
        <taxon>Pterygota</taxon>
        <taxon>Neoptera</taxon>
        <taxon>Polyneoptera</taxon>
        <taxon>Phasmatodea</taxon>
        <taxon>Timematodea</taxon>
        <taxon>Timematoidea</taxon>
        <taxon>Timematidae</taxon>
        <taxon>Timema</taxon>
    </lineage>
</organism>
<sequence length="197" mass="20479">MVYSRALTSCQAGLLKKEISGFESWSATYITLQQLQFAETQLNNGLQGKSCGCCPLVAAECIVLAAVLAVANAGYLGGPAISYGAPALSYAAPALSYAAPALSYAAPVAVHAPSVGSYHESTVRSLDGNSAVTHYSKAVDSAFSSVRKVDTRVSNDAQALAYAPVATAYHACSEQGSRPTARARCVRPAAELKTLWI</sequence>
<dbReference type="InterPro" id="IPR022727">
    <property type="entry name" value="Cuticle_C1"/>
</dbReference>
<keyword evidence="2" id="KW-0677">Repeat</keyword>
<dbReference type="AlphaFoldDB" id="A0A7R9FVN7"/>
<proteinExistence type="predicted"/>
<reference evidence="3" key="1">
    <citation type="submission" date="2020-11" db="EMBL/GenBank/DDBJ databases">
        <authorList>
            <person name="Tran Van P."/>
        </authorList>
    </citation>
    <scope>NUCLEOTIDE SEQUENCE</scope>
</reference>
<evidence type="ECO:0000256" key="2">
    <source>
        <dbReference type="ARBA" id="ARBA00022737"/>
    </source>
</evidence>
<name>A0A7R9FVN7_TIMSH</name>
<evidence type="ECO:0000256" key="1">
    <source>
        <dbReference type="ARBA" id="ARBA00022460"/>
    </source>
</evidence>
<accession>A0A7R9FVN7</accession>
<keyword evidence="1" id="KW-0193">Cuticle</keyword>
<dbReference type="EMBL" id="OC000373">
    <property type="protein sequence ID" value="CAD7257079.1"/>
    <property type="molecule type" value="Genomic_DNA"/>
</dbReference>
<gene>
    <name evidence="3" type="ORF">TSIB3V08_LOCUS1354</name>
</gene>
<evidence type="ECO:0000313" key="3">
    <source>
        <dbReference type="EMBL" id="CAD7257079.1"/>
    </source>
</evidence>
<dbReference type="GO" id="GO:0042302">
    <property type="term" value="F:structural constituent of cuticle"/>
    <property type="evidence" value="ECO:0007669"/>
    <property type="project" value="UniProtKB-KW"/>
</dbReference>
<protein>
    <submittedName>
        <fullName evidence="3">Uncharacterized protein</fullName>
    </submittedName>
</protein>
<dbReference type="PANTHER" id="PTHR39068">
    <property type="entry name" value="LARVAL/PUPAL CUTICLE PROTEIN H1C-LIKE PROTEIN-RELATED"/>
    <property type="match status" value="1"/>
</dbReference>
<dbReference type="PANTHER" id="PTHR39068:SF2">
    <property type="entry name" value="MIP24391P"/>
    <property type="match status" value="1"/>
</dbReference>
<dbReference type="Pfam" id="PF11018">
    <property type="entry name" value="Cuticle_3"/>
    <property type="match status" value="1"/>
</dbReference>